<keyword evidence="2" id="KW-0328">Glycosyltransferase</keyword>
<sequence>MRLVTTLAPQVGKITIVDNGSANLSQWRERLPASQVELIAQPVNAGIALALNQGFAATHQRGTAEFAVLFDQDSTPSADMVDRLEHYYDEFAARGPVAQVGPYFFEQNRGQYLPFIEFKAGFPRRKHATGTRNWTTADYLITSGALVSLRTIAEVGPLDASLFIDYVDIEWGLRAKAAGFQSYGVFDVRMQHAIGEKALNLGAVRIAMHRPVRRYYYYRNAILLCRRRYVPISWKLHETTRLFVKFWIFALFSRHRIADVRMMLRGTFDGLAGRTGKYGERGADRAPGQAR</sequence>
<evidence type="ECO:0000313" key="5">
    <source>
        <dbReference type="EMBL" id="KWZ44712.1"/>
    </source>
</evidence>
<dbReference type="PANTHER" id="PTHR43179">
    <property type="entry name" value="RHAMNOSYLTRANSFERASE WBBL"/>
    <property type="match status" value="1"/>
</dbReference>
<proteinExistence type="inferred from homology"/>
<dbReference type="InterPro" id="IPR001173">
    <property type="entry name" value="Glyco_trans_2-like"/>
</dbReference>
<reference evidence="5 6" key="1">
    <citation type="submission" date="2015-11" db="EMBL/GenBank/DDBJ databases">
        <authorList>
            <person name="Sahl J."/>
            <person name="Wagner D."/>
            <person name="Keim P."/>
        </authorList>
    </citation>
    <scope>NUCLEOTIDE SEQUENCE [LARGE SCALE GENOMIC DNA]</scope>
    <source>
        <strain evidence="5 6">BDU18</strain>
    </source>
</reference>
<gene>
    <name evidence="5" type="ORF">WS72_04555</name>
</gene>
<dbReference type="NCBIfam" id="TIGR01556">
    <property type="entry name" value="rhamnosyltran"/>
    <property type="match status" value="1"/>
</dbReference>
<keyword evidence="6" id="KW-1185">Reference proteome</keyword>
<dbReference type="Proteomes" id="UP000070255">
    <property type="component" value="Unassembled WGS sequence"/>
</dbReference>
<dbReference type="Gene3D" id="3.90.550.10">
    <property type="entry name" value="Spore Coat Polysaccharide Biosynthesis Protein SpsA, Chain A"/>
    <property type="match status" value="1"/>
</dbReference>
<feature type="domain" description="Glycosyltransferase 2-like" evidence="4">
    <location>
        <begin position="13"/>
        <end position="129"/>
    </location>
</feature>
<dbReference type="InterPro" id="IPR006446">
    <property type="entry name" value="RhaTrfase"/>
</dbReference>
<evidence type="ECO:0000313" key="6">
    <source>
        <dbReference type="Proteomes" id="UP000070255"/>
    </source>
</evidence>
<dbReference type="PANTHER" id="PTHR43179:SF12">
    <property type="entry name" value="GALACTOFURANOSYLTRANSFERASE GLFT2"/>
    <property type="match status" value="1"/>
</dbReference>
<evidence type="ECO:0000256" key="1">
    <source>
        <dbReference type="ARBA" id="ARBA00006739"/>
    </source>
</evidence>
<protein>
    <submittedName>
        <fullName evidence="5">Rhamnosyl transferase</fullName>
    </submittedName>
</protein>
<keyword evidence="3 5" id="KW-0808">Transferase</keyword>
<evidence type="ECO:0000259" key="4">
    <source>
        <dbReference type="Pfam" id="PF00535"/>
    </source>
</evidence>
<evidence type="ECO:0000256" key="3">
    <source>
        <dbReference type="ARBA" id="ARBA00022679"/>
    </source>
</evidence>
<organism evidence="5 6">
    <name type="scientific">Burkholderia savannae</name>
    <dbReference type="NCBI Taxonomy" id="1637837"/>
    <lineage>
        <taxon>Bacteria</taxon>
        <taxon>Pseudomonadati</taxon>
        <taxon>Pseudomonadota</taxon>
        <taxon>Betaproteobacteria</taxon>
        <taxon>Burkholderiales</taxon>
        <taxon>Burkholderiaceae</taxon>
        <taxon>Burkholderia</taxon>
        <taxon>pseudomallei group</taxon>
    </lineage>
</organism>
<dbReference type="SUPFAM" id="SSF53448">
    <property type="entry name" value="Nucleotide-diphospho-sugar transferases"/>
    <property type="match status" value="1"/>
</dbReference>
<dbReference type="EMBL" id="LNJQ01000001">
    <property type="protein sequence ID" value="KWZ44712.1"/>
    <property type="molecule type" value="Genomic_DNA"/>
</dbReference>
<accession>A0ABR5TLN5</accession>
<evidence type="ECO:0000256" key="2">
    <source>
        <dbReference type="ARBA" id="ARBA00022676"/>
    </source>
</evidence>
<dbReference type="InterPro" id="IPR029044">
    <property type="entry name" value="Nucleotide-diphossugar_trans"/>
</dbReference>
<dbReference type="CDD" id="cd02526">
    <property type="entry name" value="GT2_RfbF_like"/>
    <property type="match status" value="1"/>
</dbReference>
<comment type="similarity">
    <text evidence="1">Belongs to the glycosyltransferase 2 family.</text>
</comment>
<name>A0ABR5TLN5_9BURK</name>
<dbReference type="GO" id="GO:0016740">
    <property type="term" value="F:transferase activity"/>
    <property type="evidence" value="ECO:0007669"/>
    <property type="project" value="UniProtKB-KW"/>
</dbReference>
<comment type="caution">
    <text evidence="5">The sequence shown here is derived from an EMBL/GenBank/DDBJ whole genome shotgun (WGS) entry which is preliminary data.</text>
</comment>
<dbReference type="Pfam" id="PF00535">
    <property type="entry name" value="Glycos_transf_2"/>
    <property type="match status" value="1"/>
</dbReference>